<dbReference type="Gene3D" id="3.40.50.720">
    <property type="entry name" value="NAD(P)-binding Rossmann-like Domain"/>
    <property type="match status" value="1"/>
</dbReference>
<comment type="catalytic activity">
    <reaction evidence="8">
        <text>a D-alpha-amino acid + O2 + H2O = a 2-oxocarboxylate + H2O2 + NH4(+)</text>
        <dbReference type="Rhea" id="RHEA:21816"/>
        <dbReference type="ChEBI" id="CHEBI:15377"/>
        <dbReference type="ChEBI" id="CHEBI:15379"/>
        <dbReference type="ChEBI" id="CHEBI:16240"/>
        <dbReference type="ChEBI" id="CHEBI:28938"/>
        <dbReference type="ChEBI" id="CHEBI:35179"/>
        <dbReference type="ChEBI" id="CHEBI:59871"/>
        <dbReference type="EC" id="1.4.3.3"/>
    </reaction>
    <physiologicalReaction direction="left-to-right" evidence="8">
        <dbReference type="Rhea" id="RHEA:21817"/>
    </physiologicalReaction>
</comment>
<accession>A0A290Z8Z7</accession>
<evidence type="ECO:0000256" key="5">
    <source>
        <dbReference type="ARBA" id="ARBA00023002"/>
    </source>
</evidence>
<keyword evidence="5" id="KW-0560">Oxidoreductase</keyword>
<feature type="domain" description="FAD dependent oxidoreductase" evidence="10">
    <location>
        <begin position="3"/>
        <end position="304"/>
    </location>
</feature>
<dbReference type="SUPFAM" id="SSF51971">
    <property type="entry name" value="Nucleotide-binding domain"/>
    <property type="match status" value="1"/>
</dbReference>
<evidence type="ECO:0000256" key="2">
    <source>
        <dbReference type="ARBA" id="ARBA00006730"/>
    </source>
</evidence>
<dbReference type="GO" id="GO:0071949">
    <property type="term" value="F:FAD binding"/>
    <property type="evidence" value="ECO:0007669"/>
    <property type="project" value="InterPro"/>
</dbReference>
<dbReference type="GO" id="GO:0019478">
    <property type="term" value="P:D-amino acid catabolic process"/>
    <property type="evidence" value="ECO:0007669"/>
    <property type="project" value="TreeGrafter"/>
</dbReference>
<dbReference type="EC" id="1.4.3.3" evidence="6"/>
<dbReference type="SUPFAM" id="SSF54373">
    <property type="entry name" value="FAD-linked reductases, C-terminal domain"/>
    <property type="match status" value="1"/>
</dbReference>
<feature type="binding site" evidence="9">
    <location>
        <position position="267"/>
    </location>
    <ligand>
        <name>D-dopa</name>
        <dbReference type="ChEBI" id="CHEBI:149689"/>
    </ligand>
</feature>
<comment type="cofactor">
    <cofactor evidence="1 9">
        <name>FAD</name>
        <dbReference type="ChEBI" id="CHEBI:57692"/>
    </cofactor>
</comment>
<evidence type="ECO:0000256" key="9">
    <source>
        <dbReference type="PIRSR" id="PIRSR000189-1"/>
    </source>
</evidence>
<dbReference type="EMBL" id="CP023445">
    <property type="protein sequence ID" value="ATE55443.1"/>
    <property type="molecule type" value="Genomic_DNA"/>
</dbReference>
<dbReference type="Gene3D" id="3.30.9.10">
    <property type="entry name" value="D-Amino Acid Oxidase, subunit A, domain 2"/>
    <property type="match status" value="1"/>
</dbReference>
<dbReference type="GO" id="GO:0005737">
    <property type="term" value="C:cytoplasm"/>
    <property type="evidence" value="ECO:0007669"/>
    <property type="project" value="TreeGrafter"/>
</dbReference>
<evidence type="ECO:0000256" key="4">
    <source>
        <dbReference type="ARBA" id="ARBA00022827"/>
    </source>
</evidence>
<sequence length="315" mass="32263">MGRIAVIGAGVVGLTVAHELSAAGHEVEVVAGADHSGSVSSVAAAIWFPHAVGSSERVLESGRVTGERLAALAADPATGVRLRTGTVLSRRPDPDRSWTAAVPAWREAGAGEVPEGARGVVVTLPVAVTDVYLDWLRARVERRGVVFRAAELVEPEDVGAGFDAVVVAAGLGSGALLGDPEVHPIRGQVVRLANPGLTRWVTDDDNPGGLTYVVPRDGDVVCGGTGDVGEWGTEPDPEVEAAILRRATALAPELAGCPVVSRAVGLRPARPRVRLEVVPGRGLPVVACYGHGGAGFTLSWGEAAEVVRVVGGLGV</sequence>
<evidence type="ECO:0000256" key="7">
    <source>
        <dbReference type="ARBA" id="ARBA00039751"/>
    </source>
</evidence>
<feature type="binding site" evidence="9">
    <location>
        <position position="212"/>
    </location>
    <ligand>
        <name>D-dopa</name>
        <dbReference type="ChEBI" id="CHEBI:149689"/>
    </ligand>
</feature>
<dbReference type="GO" id="GO:0003884">
    <property type="term" value="F:D-amino-acid oxidase activity"/>
    <property type="evidence" value="ECO:0007669"/>
    <property type="project" value="UniProtKB-EC"/>
</dbReference>
<evidence type="ECO:0000256" key="3">
    <source>
        <dbReference type="ARBA" id="ARBA00022630"/>
    </source>
</evidence>
<dbReference type="KEGG" id="apre:CNX65_20930"/>
<reference evidence="11" key="1">
    <citation type="submission" date="2017-09" db="EMBL/GenBank/DDBJ databases">
        <title>Complete Genome Sequence of ansamitocin-producing Bacterium Actinosynnema pretiosum X47.</title>
        <authorList>
            <person name="Cao G."/>
            <person name="Zong G."/>
            <person name="Zhong C."/>
            <person name="Fu J."/>
        </authorList>
    </citation>
    <scope>NUCLEOTIDE SEQUENCE [LARGE SCALE GENOMIC DNA]</scope>
    <source>
        <strain evidence="11">X47</strain>
    </source>
</reference>
<dbReference type="Pfam" id="PF01266">
    <property type="entry name" value="DAO"/>
    <property type="match status" value="1"/>
</dbReference>
<feature type="binding site" evidence="9">
    <location>
        <position position="293"/>
    </location>
    <ligand>
        <name>D-dopa</name>
        <dbReference type="ChEBI" id="CHEBI:149689"/>
    </ligand>
</feature>
<name>A0A290Z8Z7_9PSEU</name>
<keyword evidence="3" id="KW-0285">Flavoprotein</keyword>
<evidence type="ECO:0000256" key="1">
    <source>
        <dbReference type="ARBA" id="ARBA00001974"/>
    </source>
</evidence>
<dbReference type="Proteomes" id="UP000218505">
    <property type="component" value="Chromosome"/>
</dbReference>
<dbReference type="RefSeq" id="WP_096495277.1">
    <property type="nucleotide sequence ID" value="NZ_CP023445.1"/>
</dbReference>
<proteinExistence type="inferred from homology"/>
<evidence type="ECO:0000256" key="6">
    <source>
        <dbReference type="ARBA" id="ARBA00039101"/>
    </source>
</evidence>
<dbReference type="PANTHER" id="PTHR11530">
    <property type="entry name" value="D-AMINO ACID OXIDASE"/>
    <property type="match status" value="1"/>
</dbReference>
<dbReference type="PIRSF" id="PIRSF000189">
    <property type="entry name" value="D-aa_oxidase"/>
    <property type="match status" value="1"/>
</dbReference>
<keyword evidence="12" id="KW-1185">Reference proteome</keyword>
<dbReference type="AlphaFoldDB" id="A0A290Z8Z7"/>
<evidence type="ECO:0000259" key="10">
    <source>
        <dbReference type="Pfam" id="PF01266"/>
    </source>
</evidence>
<keyword evidence="4 9" id="KW-0274">FAD</keyword>
<feature type="binding site" evidence="9">
    <location>
        <begin position="292"/>
        <end position="297"/>
    </location>
    <ligand>
        <name>FAD</name>
        <dbReference type="ChEBI" id="CHEBI:57692"/>
    </ligand>
</feature>
<gene>
    <name evidence="11" type="ORF">CNX65_20930</name>
</gene>
<protein>
    <recommendedName>
        <fullName evidence="7">D-amino-acid oxidase</fullName>
        <ecNumber evidence="6">1.4.3.3</ecNumber>
    </recommendedName>
</protein>
<organism evidence="11 12">
    <name type="scientific">Actinosynnema pretiosum</name>
    <dbReference type="NCBI Taxonomy" id="42197"/>
    <lineage>
        <taxon>Bacteria</taxon>
        <taxon>Bacillati</taxon>
        <taxon>Actinomycetota</taxon>
        <taxon>Actinomycetes</taxon>
        <taxon>Pseudonocardiales</taxon>
        <taxon>Pseudonocardiaceae</taxon>
        <taxon>Actinosynnema</taxon>
    </lineage>
</organism>
<dbReference type="PANTHER" id="PTHR11530:SF11">
    <property type="entry name" value="D-ASPARTATE OXIDASE"/>
    <property type="match status" value="1"/>
</dbReference>
<dbReference type="InterPro" id="IPR023209">
    <property type="entry name" value="DAO"/>
</dbReference>
<dbReference type="InterPro" id="IPR006076">
    <property type="entry name" value="FAD-dep_OxRdtase"/>
</dbReference>
<evidence type="ECO:0000313" key="12">
    <source>
        <dbReference type="Proteomes" id="UP000218505"/>
    </source>
</evidence>
<evidence type="ECO:0000313" key="11">
    <source>
        <dbReference type="EMBL" id="ATE55443.1"/>
    </source>
</evidence>
<comment type="similarity">
    <text evidence="2">Belongs to the DAMOX/DASOX family.</text>
</comment>
<evidence type="ECO:0000256" key="8">
    <source>
        <dbReference type="ARBA" id="ARBA00049547"/>
    </source>
</evidence>